<gene>
    <name evidence="2" type="ORF">HCN58_10395</name>
</gene>
<dbReference type="InterPro" id="IPR021451">
    <property type="entry name" value="DUF3102"/>
</dbReference>
<name>A0A7Y4LVT9_9BRAD</name>
<dbReference type="Pfam" id="PF11300">
    <property type="entry name" value="DUF3102"/>
    <property type="match status" value="1"/>
</dbReference>
<dbReference type="AlphaFoldDB" id="A0A7Y4LVT9"/>
<sequence length="240" mass="26016">MMTKNNASRLARRVERIKSIEKGTLASVVEIGRELIAAEAECEHGAWANWLKTNFSWSVRTALRYRKVAEFCTACDGGAYGPDVTLGDMDISLSALYFVATTDKAVAKSIALKAIDTRVTLNVAREMAAQHEEEGVDYGEDEQMPAPAAEDDEAAPTLSGDDRREADDGLPPGAGKPLSVALSLLANALDQNPENFIAAAKAFDPERLRGIVSQLERVLKTIAGDESIRQKADRADIRQP</sequence>
<keyword evidence="3" id="KW-1185">Reference proteome</keyword>
<reference evidence="2 3" key="1">
    <citation type="submission" date="2020-03" db="EMBL/GenBank/DDBJ databases">
        <title>Bradyrhizobium diversity isolated from nodules of Indigofera sp.</title>
        <authorList>
            <person name="Klepa M."/>
            <person name="Helene L."/>
            <person name="Hungria M."/>
        </authorList>
    </citation>
    <scope>NUCLEOTIDE SEQUENCE [LARGE SCALE GENOMIC DNA]</scope>
    <source>
        <strain evidence="2 3">WSM 1791</strain>
    </source>
</reference>
<proteinExistence type="predicted"/>
<feature type="region of interest" description="Disordered" evidence="1">
    <location>
        <begin position="149"/>
        <end position="173"/>
    </location>
</feature>
<protein>
    <submittedName>
        <fullName evidence="2">DUF3102 domain-containing protein</fullName>
    </submittedName>
</protein>
<evidence type="ECO:0000313" key="2">
    <source>
        <dbReference type="EMBL" id="NOJ40005.1"/>
    </source>
</evidence>
<organism evidence="2 3">
    <name type="scientific">Bradyrhizobium australiense</name>
    <dbReference type="NCBI Taxonomy" id="2721161"/>
    <lineage>
        <taxon>Bacteria</taxon>
        <taxon>Pseudomonadati</taxon>
        <taxon>Pseudomonadota</taxon>
        <taxon>Alphaproteobacteria</taxon>
        <taxon>Hyphomicrobiales</taxon>
        <taxon>Nitrobacteraceae</taxon>
        <taxon>Bradyrhizobium</taxon>
    </lineage>
</organism>
<evidence type="ECO:0000256" key="1">
    <source>
        <dbReference type="SAM" id="MobiDB-lite"/>
    </source>
</evidence>
<comment type="caution">
    <text evidence="2">The sequence shown here is derived from an EMBL/GenBank/DDBJ whole genome shotgun (WGS) entry which is preliminary data.</text>
</comment>
<dbReference type="EMBL" id="JAAVLX010000003">
    <property type="protein sequence ID" value="NOJ40005.1"/>
    <property type="molecule type" value="Genomic_DNA"/>
</dbReference>
<dbReference type="RefSeq" id="WP_171579245.1">
    <property type="nucleotide sequence ID" value="NZ_JAAVLX010000003.1"/>
</dbReference>
<evidence type="ECO:0000313" key="3">
    <source>
        <dbReference type="Proteomes" id="UP000544122"/>
    </source>
</evidence>
<dbReference type="Proteomes" id="UP000544122">
    <property type="component" value="Unassembled WGS sequence"/>
</dbReference>
<accession>A0A7Y4LVT9</accession>